<dbReference type="AlphaFoldDB" id="A0A0U3GRK6"/>
<protein>
    <submittedName>
        <fullName evidence="1">Uncharacterized protein</fullName>
    </submittedName>
</protein>
<dbReference type="EMBL" id="CP013612">
    <property type="protein sequence ID" value="ALU45659.1"/>
    <property type="molecule type" value="Genomic_DNA"/>
</dbReference>
<dbReference type="Proteomes" id="UP000069015">
    <property type="component" value="Chromosome 2"/>
</dbReference>
<accession>A0A0U3GRK6</accession>
<organism evidence="1 2">
    <name type="scientific">Pseudoalteromonas rubra</name>
    <dbReference type="NCBI Taxonomy" id="43658"/>
    <lineage>
        <taxon>Bacteria</taxon>
        <taxon>Pseudomonadati</taxon>
        <taxon>Pseudomonadota</taxon>
        <taxon>Gammaproteobacteria</taxon>
        <taxon>Alteromonadales</taxon>
        <taxon>Pseudoalteromonadaceae</taxon>
        <taxon>Pseudoalteromonas</taxon>
    </lineage>
</organism>
<sequence length="98" mass="10449">MQTNSTTLSPVMNSDAAVSDFIHKIISCEKVTELATMHCELSHGLFASLNGGADVSDVLPLLERLVDQSEEIASLLNQRKAFEAEQLVSGSGILVCGD</sequence>
<reference evidence="1 2" key="1">
    <citation type="submission" date="2015-12" db="EMBL/GenBank/DDBJ databases">
        <title>Complete genome sequence of Pseudoalteromonas rubra SCSIO 6842, harboring a conjugative plasmid.</title>
        <authorList>
            <person name="Li B."/>
            <person name="Wang X."/>
        </authorList>
    </citation>
    <scope>NUCLEOTIDE SEQUENCE [LARGE SCALE GENOMIC DNA]</scope>
    <source>
        <strain evidence="1 2">SCSIO 6842</strain>
    </source>
</reference>
<dbReference type="RefSeq" id="WP_058798522.1">
    <property type="nucleotide sequence ID" value="NZ_CP013612.1"/>
</dbReference>
<name>A0A0U3GRK6_9GAMM</name>
<proteinExistence type="predicted"/>
<dbReference type="KEGG" id="prr:AT705_22230"/>
<gene>
    <name evidence="1" type="ORF">AT705_22230</name>
</gene>
<evidence type="ECO:0000313" key="2">
    <source>
        <dbReference type="Proteomes" id="UP000069015"/>
    </source>
</evidence>
<evidence type="ECO:0000313" key="1">
    <source>
        <dbReference type="EMBL" id="ALU45659.1"/>
    </source>
</evidence>